<name>A0A2A6B9A4_PRIPA</name>
<accession>A0A8R1Z070</accession>
<organism evidence="1 2">
    <name type="scientific">Pristionchus pacificus</name>
    <name type="common">Parasitic nematode worm</name>
    <dbReference type="NCBI Taxonomy" id="54126"/>
    <lineage>
        <taxon>Eukaryota</taxon>
        <taxon>Metazoa</taxon>
        <taxon>Ecdysozoa</taxon>
        <taxon>Nematoda</taxon>
        <taxon>Chromadorea</taxon>
        <taxon>Rhabditida</taxon>
        <taxon>Rhabditina</taxon>
        <taxon>Diplogasteromorpha</taxon>
        <taxon>Diplogasteroidea</taxon>
        <taxon>Neodiplogasteridae</taxon>
        <taxon>Pristionchus</taxon>
    </lineage>
</organism>
<evidence type="ECO:0000313" key="2">
    <source>
        <dbReference type="Proteomes" id="UP000005239"/>
    </source>
</evidence>
<reference evidence="2" key="1">
    <citation type="journal article" date="2008" name="Nat. Genet.">
        <title>The Pristionchus pacificus genome provides a unique perspective on nematode lifestyle and parasitism.</title>
        <authorList>
            <person name="Dieterich C."/>
            <person name="Clifton S.W."/>
            <person name="Schuster L.N."/>
            <person name="Chinwalla A."/>
            <person name="Delehaunty K."/>
            <person name="Dinkelacker I."/>
            <person name="Fulton L."/>
            <person name="Fulton R."/>
            <person name="Godfrey J."/>
            <person name="Minx P."/>
            <person name="Mitreva M."/>
            <person name="Roeseler W."/>
            <person name="Tian H."/>
            <person name="Witte H."/>
            <person name="Yang S.P."/>
            <person name="Wilson R.K."/>
            <person name="Sommer R.J."/>
        </authorList>
    </citation>
    <scope>NUCLEOTIDE SEQUENCE [LARGE SCALE GENOMIC DNA]</scope>
    <source>
        <strain evidence="2">PS312</strain>
    </source>
</reference>
<dbReference type="AlphaFoldDB" id="A0A2A6B9A4"/>
<accession>A0A2A6B9A4</accession>
<keyword evidence="2" id="KW-1185">Reference proteome</keyword>
<proteinExistence type="predicted"/>
<reference evidence="1" key="2">
    <citation type="submission" date="2022-06" db="UniProtKB">
        <authorList>
            <consortium name="EnsemblMetazoa"/>
        </authorList>
    </citation>
    <scope>IDENTIFICATION</scope>
    <source>
        <strain evidence="1">PS312</strain>
    </source>
</reference>
<protein>
    <submittedName>
        <fullName evidence="1">Uncharacterized protein</fullName>
    </submittedName>
</protein>
<dbReference type="EnsemblMetazoa" id="PPA43801.1">
    <property type="protein sequence ID" value="PPA43801.1"/>
    <property type="gene ID" value="WBGene00282170"/>
</dbReference>
<gene>
    <name evidence="1" type="primary">WBGene00282170</name>
</gene>
<evidence type="ECO:0000313" key="1">
    <source>
        <dbReference type="EnsemblMetazoa" id="PPA43801.1"/>
    </source>
</evidence>
<sequence>MISAQITVLAVLNELSDIPRRRAITRAITGLERIVFVSAVQITYIFRKLTSAPTTALAHRSKLTDNLSRPQRHQVQCGQEDVTGECLGEDECGREGRDPETWKIKNPSRQQSGVMYSVRASMKCSNQLVASAHDSAEFLSMVALVECSVM</sequence>
<dbReference type="Proteomes" id="UP000005239">
    <property type="component" value="Unassembled WGS sequence"/>
</dbReference>